<keyword evidence="2" id="KW-1185">Reference proteome</keyword>
<dbReference type="InterPro" id="IPR021074">
    <property type="entry name" value="Formate_DH_dsu"/>
</dbReference>
<dbReference type="Proteomes" id="UP000737171">
    <property type="component" value="Unassembled WGS sequence"/>
</dbReference>
<proteinExistence type="predicted"/>
<dbReference type="Pfam" id="PF11390">
    <property type="entry name" value="FdsD"/>
    <property type="match status" value="1"/>
</dbReference>
<protein>
    <submittedName>
        <fullName evidence="1">Formate dehydrogenase subunit delta</fullName>
    </submittedName>
</protein>
<organism evidence="1 2">
    <name type="scientific">Pseudaquabacterium terrae</name>
    <dbReference type="NCBI Taxonomy" id="2732868"/>
    <lineage>
        <taxon>Bacteria</taxon>
        <taxon>Pseudomonadati</taxon>
        <taxon>Pseudomonadota</taxon>
        <taxon>Betaproteobacteria</taxon>
        <taxon>Burkholderiales</taxon>
        <taxon>Sphaerotilaceae</taxon>
        <taxon>Pseudaquabacterium</taxon>
    </lineage>
</organism>
<sequence>MEMDNLIRMANQIGHFFDAMPDRPEALEQLAQHLRRFWERRMRERLLAFVDDEGGAGLHPMVLEALVLHRGLFG</sequence>
<name>A0ABX2EQ25_9BURK</name>
<reference evidence="1 2" key="1">
    <citation type="submission" date="2020-05" db="EMBL/GenBank/DDBJ databases">
        <title>Aquincola sp. isolate from soil.</title>
        <authorList>
            <person name="Han J."/>
            <person name="Kim D.-U."/>
        </authorList>
    </citation>
    <scope>NUCLEOTIDE SEQUENCE [LARGE SCALE GENOMIC DNA]</scope>
    <source>
        <strain evidence="1 2">S2</strain>
    </source>
</reference>
<evidence type="ECO:0000313" key="1">
    <source>
        <dbReference type="EMBL" id="NRF70728.1"/>
    </source>
</evidence>
<accession>A0ABX2EQ25</accession>
<gene>
    <name evidence="1" type="ORF">HLB44_27350</name>
</gene>
<comment type="caution">
    <text evidence="1">The sequence shown here is derived from an EMBL/GenBank/DDBJ whole genome shotgun (WGS) entry which is preliminary data.</text>
</comment>
<dbReference type="EMBL" id="JABRWJ010000009">
    <property type="protein sequence ID" value="NRF70728.1"/>
    <property type="molecule type" value="Genomic_DNA"/>
</dbReference>
<evidence type="ECO:0000313" key="2">
    <source>
        <dbReference type="Proteomes" id="UP000737171"/>
    </source>
</evidence>